<proteinExistence type="predicted"/>
<protein>
    <submittedName>
        <fullName evidence="1">Galactose mutarotase</fullName>
    </submittedName>
</protein>
<dbReference type="Gene3D" id="2.70.98.10">
    <property type="match status" value="1"/>
</dbReference>
<dbReference type="InterPro" id="IPR011013">
    <property type="entry name" value="Gal_mutarotase_sf_dom"/>
</dbReference>
<accession>A0A1I1NL59</accession>
<evidence type="ECO:0000313" key="1">
    <source>
        <dbReference type="EMBL" id="SFC98022.1"/>
    </source>
</evidence>
<name>A0A1I1NL59_9RHOB</name>
<dbReference type="RefSeq" id="WP_244525615.1">
    <property type="nucleotide sequence ID" value="NZ_FNZG01000001.1"/>
</dbReference>
<dbReference type="AlphaFoldDB" id="A0A1I1NL59"/>
<gene>
    <name evidence="1" type="ORF">SAMN05421762_3015</name>
</gene>
<dbReference type="GO" id="GO:0016853">
    <property type="term" value="F:isomerase activity"/>
    <property type="evidence" value="ECO:0007669"/>
    <property type="project" value="InterPro"/>
</dbReference>
<sequence length="299" mass="32065">MDGQGMHGPDPVTRIESDGIVVTVSDHGAEMQSLMTPDGRELLWHGDPQVWSGRSPILFPIVGRAPDDRVAIDGQGGEMAQHGFARRMTFDRIKAEPTRVVHSLTDNMATHDAYPRPFALTVTHAVSGATLAVTAVVANTGRAMMPFCLGFHPAFLWPLPGAEGQAHRITLDNGAEPALARLTNGLLDDTRHPSPFTGGELRPDPAMFDADAMIFPEGAGQGLRFDAPDASDAPSLRFTFENLPNLALWQKPGAPFLCIEPWHGMAARKGAGPEIADRPGAITLAPGESARFRWSVTIG</sequence>
<reference evidence="1 2" key="1">
    <citation type="submission" date="2016-10" db="EMBL/GenBank/DDBJ databases">
        <authorList>
            <person name="de Groot N.N."/>
        </authorList>
    </citation>
    <scope>NUCLEOTIDE SEQUENCE [LARGE SCALE GENOMIC DNA]</scope>
    <source>
        <strain evidence="1 2">DSM 29619</strain>
    </source>
</reference>
<dbReference type="Pfam" id="PF01263">
    <property type="entry name" value="Aldose_epim"/>
    <property type="match status" value="1"/>
</dbReference>
<dbReference type="InterPro" id="IPR037481">
    <property type="entry name" value="LacX"/>
</dbReference>
<dbReference type="Proteomes" id="UP000231644">
    <property type="component" value="Unassembled WGS sequence"/>
</dbReference>
<dbReference type="GO" id="GO:0005975">
    <property type="term" value="P:carbohydrate metabolic process"/>
    <property type="evidence" value="ECO:0007669"/>
    <property type="project" value="InterPro"/>
</dbReference>
<keyword evidence="2" id="KW-1185">Reference proteome</keyword>
<dbReference type="CDD" id="cd09024">
    <property type="entry name" value="Aldose_epim_lacX"/>
    <property type="match status" value="1"/>
</dbReference>
<dbReference type="InterPro" id="IPR014718">
    <property type="entry name" value="GH-type_carb-bd"/>
</dbReference>
<dbReference type="STRING" id="517719.SAMN05421762_3015"/>
<dbReference type="SUPFAM" id="SSF74650">
    <property type="entry name" value="Galactose mutarotase-like"/>
    <property type="match status" value="1"/>
</dbReference>
<organism evidence="1 2">
    <name type="scientific">Pseudooceanicola nitratireducens</name>
    <dbReference type="NCBI Taxonomy" id="517719"/>
    <lineage>
        <taxon>Bacteria</taxon>
        <taxon>Pseudomonadati</taxon>
        <taxon>Pseudomonadota</taxon>
        <taxon>Alphaproteobacteria</taxon>
        <taxon>Rhodobacterales</taxon>
        <taxon>Paracoccaceae</taxon>
        <taxon>Pseudooceanicola</taxon>
    </lineage>
</organism>
<dbReference type="GO" id="GO:0030246">
    <property type="term" value="F:carbohydrate binding"/>
    <property type="evidence" value="ECO:0007669"/>
    <property type="project" value="InterPro"/>
</dbReference>
<dbReference type="EMBL" id="FOLX01000001">
    <property type="protein sequence ID" value="SFC98022.1"/>
    <property type="molecule type" value="Genomic_DNA"/>
</dbReference>
<dbReference type="InterPro" id="IPR008183">
    <property type="entry name" value="Aldose_1/G6P_1-epimerase"/>
</dbReference>
<evidence type="ECO:0000313" key="2">
    <source>
        <dbReference type="Proteomes" id="UP000231644"/>
    </source>
</evidence>